<organism evidence="1 2">
    <name type="scientific">Mycobacterium phage Cuke</name>
    <dbReference type="NCBI Taxonomy" id="2079417"/>
    <lineage>
        <taxon>Viruses</taxon>
        <taxon>Duplodnaviria</taxon>
        <taxon>Heunggongvirae</taxon>
        <taxon>Uroviricota</taxon>
        <taxon>Caudoviricetes</taxon>
        <taxon>Cukevirus</taxon>
        <taxon>Cukevirus cuke</taxon>
    </lineage>
</organism>
<dbReference type="EMBL" id="MG757156">
    <property type="protein sequence ID" value="AVD99701.1"/>
    <property type="molecule type" value="Genomic_DNA"/>
</dbReference>
<proteinExistence type="predicted"/>
<name>A0A2L1IWY8_9CAUD</name>
<sequence>MKPYIGQAICNDQGRIMGSIVRIVHSASGDTLFYVPLFTPVYFGDAKFYRSEDGKKLDG</sequence>
<evidence type="ECO:0008006" key="3">
    <source>
        <dbReference type="Google" id="ProtNLM"/>
    </source>
</evidence>
<evidence type="ECO:0000313" key="2">
    <source>
        <dbReference type="Proteomes" id="UP000240246"/>
    </source>
</evidence>
<accession>A0A2L1IWY8</accession>
<protein>
    <recommendedName>
        <fullName evidence="3">PRC-barrel domain-containing protein</fullName>
    </recommendedName>
</protein>
<reference evidence="2" key="1">
    <citation type="submission" date="2018-01" db="EMBL/GenBank/DDBJ databases">
        <authorList>
            <person name="Gaut B.S."/>
            <person name="Morton B.R."/>
            <person name="Clegg M.T."/>
            <person name="Duvall M.R."/>
        </authorList>
    </citation>
    <scope>NUCLEOTIDE SEQUENCE [LARGE SCALE GENOMIC DNA]</scope>
</reference>
<dbReference type="Proteomes" id="UP000240246">
    <property type="component" value="Segment"/>
</dbReference>
<keyword evidence="2" id="KW-1185">Reference proteome</keyword>
<evidence type="ECO:0000313" key="1">
    <source>
        <dbReference type="EMBL" id="AVD99701.1"/>
    </source>
</evidence>
<gene>
    <name evidence="1" type="ORF">SEA_CUKE_85</name>
</gene>